<keyword evidence="2" id="KW-1185">Reference proteome</keyword>
<proteinExistence type="predicted"/>
<accession>A0ABV7GAA5</accession>
<dbReference type="Pfam" id="PF06940">
    <property type="entry name" value="DUF1287"/>
    <property type="match status" value="1"/>
</dbReference>
<reference evidence="2" key="1">
    <citation type="journal article" date="2019" name="Int. J. Syst. Evol. Microbiol.">
        <title>The Global Catalogue of Microorganisms (GCM) 10K type strain sequencing project: providing services to taxonomists for standard genome sequencing and annotation.</title>
        <authorList>
            <consortium name="The Broad Institute Genomics Platform"/>
            <consortium name="The Broad Institute Genome Sequencing Center for Infectious Disease"/>
            <person name="Wu L."/>
            <person name="Ma J."/>
        </authorList>
    </citation>
    <scope>NUCLEOTIDE SEQUENCE [LARGE SCALE GENOMIC DNA]</scope>
    <source>
        <strain evidence="2">KCTC 52277</strain>
    </source>
</reference>
<evidence type="ECO:0000313" key="1">
    <source>
        <dbReference type="EMBL" id="MFC3137623.1"/>
    </source>
</evidence>
<dbReference type="EMBL" id="JBHRTD010000006">
    <property type="protein sequence ID" value="MFC3137623.1"/>
    <property type="molecule type" value="Genomic_DNA"/>
</dbReference>
<dbReference type="Proteomes" id="UP001595621">
    <property type="component" value="Unassembled WGS sequence"/>
</dbReference>
<name>A0ABV7GAA5_9GAMM</name>
<sequence length="53" mass="6080">MSLKTESTGLKPALYMRGTRPLTVHNIGRGPVLEDMLFNYPITGHYRYQPKTE</sequence>
<dbReference type="RefSeq" id="WP_380711537.1">
    <property type="nucleotide sequence ID" value="NZ_JBHRTD010000006.1"/>
</dbReference>
<comment type="caution">
    <text evidence="1">The sequence shown here is derived from an EMBL/GenBank/DDBJ whole genome shotgun (WGS) entry which is preliminary data.</text>
</comment>
<dbReference type="InterPro" id="IPR009706">
    <property type="entry name" value="DUF1287"/>
</dbReference>
<protein>
    <submittedName>
        <fullName evidence="1">DUF1287 domain-containing protein</fullName>
    </submittedName>
</protein>
<organism evidence="1 2">
    <name type="scientific">Shewanella submarina</name>
    <dbReference type="NCBI Taxonomy" id="2016376"/>
    <lineage>
        <taxon>Bacteria</taxon>
        <taxon>Pseudomonadati</taxon>
        <taxon>Pseudomonadota</taxon>
        <taxon>Gammaproteobacteria</taxon>
        <taxon>Alteromonadales</taxon>
        <taxon>Shewanellaceae</taxon>
        <taxon>Shewanella</taxon>
    </lineage>
</organism>
<evidence type="ECO:0000313" key="2">
    <source>
        <dbReference type="Proteomes" id="UP001595621"/>
    </source>
</evidence>
<gene>
    <name evidence="1" type="ORF">ACFOE0_05390</name>
</gene>